<dbReference type="GO" id="GO:0044218">
    <property type="term" value="C:other organism cell membrane"/>
    <property type="evidence" value="ECO:0007669"/>
    <property type="project" value="UniProtKB-KW"/>
</dbReference>
<dbReference type="GO" id="GO:0046931">
    <property type="term" value="P:pore complex assembly"/>
    <property type="evidence" value="ECO:0007669"/>
    <property type="project" value="InterPro"/>
</dbReference>
<reference evidence="6" key="2">
    <citation type="journal article" date="2015" name="Fish Shellfish Immunol.">
        <title>Early steps in the European eel (Anguilla anguilla)-Vibrio vulnificus interaction in the gills: Role of the RtxA13 toxin.</title>
        <authorList>
            <person name="Callol A."/>
            <person name="Pajuelo D."/>
            <person name="Ebbesson L."/>
            <person name="Teles M."/>
            <person name="MacKenzie S."/>
            <person name="Amaro C."/>
        </authorList>
    </citation>
    <scope>NUCLEOTIDE SEQUENCE</scope>
</reference>
<dbReference type="AlphaFoldDB" id="A0A0E9SCQ8"/>
<dbReference type="GO" id="GO:0051715">
    <property type="term" value="P:cytolysis in another organism"/>
    <property type="evidence" value="ECO:0007669"/>
    <property type="project" value="InterPro"/>
</dbReference>
<dbReference type="GO" id="GO:0015267">
    <property type="term" value="F:channel activity"/>
    <property type="evidence" value="ECO:0007669"/>
    <property type="project" value="InterPro"/>
</dbReference>
<accession>A0A0E9SCQ8</accession>
<dbReference type="SUPFAM" id="SSF63724">
    <property type="entry name" value="Cytolysin/lectin"/>
    <property type="match status" value="1"/>
</dbReference>
<dbReference type="Gene3D" id="2.60.270.20">
    <property type="entry name" value="Cytolysin/lectin"/>
    <property type="match status" value="1"/>
</dbReference>
<protein>
    <submittedName>
        <fullName evidence="6">Uncharacterized protein</fullName>
    </submittedName>
</protein>
<keyword evidence="3" id="KW-1052">Target cell membrane</keyword>
<comment type="subcellular location">
    <subcellularLocation>
        <location evidence="2">Nematocyst</location>
    </subcellularLocation>
    <subcellularLocation>
        <location evidence="1">Target cell membrane</location>
    </subcellularLocation>
</comment>
<reference evidence="6" key="1">
    <citation type="submission" date="2014-11" db="EMBL/GenBank/DDBJ databases">
        <authorList>
            <person name="Amaro Gonzalez C."/>
        </authorList>
    </citation>
    <scope>NUCLEOTIDE SEQUENCE</scope>
</reference>
<evidence type="ECO:0000256" key="2">
    <source>
        <dbReference type="ARBA" id="ARBA00004532"/>
    </source>
</evidence>
<proteinExistence type="predicted"/>
<evidence type="ECO:0000313" key="6">
    <source>
        <dbReference type="EMBL" id="JAH39027.1"/>
    </source>
</evidence>
<dbReference type="Pfam" id="PF06369">
    <property type="entry name" value="Anemone_cytotox"/>
    <property type="match status" value="1"/>
</dbReference>
<evidence type="ECO:0000256" key="3">
    <source>
        <dbReference type="ARBA" id="ARBA00022537"/>
    </source>
</evidence>
<dbReference type="InterPro" id="IPR015926">
    <property type="entry name" value="Cytolysin/lectin"/>
</dbReference>
<name>A0A0E9SCQ8_ANGAN</name>
<evidence type="ECO:0000256" key="1">
    <source>
        <dbReference type="ARBA" id="ARBA00004175"/>
    </source>
</evidence>
<dbReference type="GO" id="GO:0046930">
    <property type="term" value="C:pore complex"/>
    <property type="evidence" value="ECO:0007669"/>
    <property type="project" value="InterPro"/>
</dbReference>
<evidence type="ECO:0000256" key="5">
    <source>
        <dbReference type="ARBA" id="ARBA00023331"/>
    </source>
</evidence>
<organism evidence="6">
    <name type="scientific">Anguilla anguilla</name>
    <name type="common">European freshwater eel</name>
    <name type="synonym">Muraena anguilla</name>
    <dbReference type="NCBI Taxonomy" id="7936"/>
    <lineage>
        <taxon>Eukaryota</taxon>
        <taxon>Metazoa</taxon>
        <taxon>Chordata</taxon>
        <taxon>Craniata</taxon>
        <taxon>Vertebrata</taxon>
        <taxon>Euteleostomi</taxon>
        <taxon>Actinopterygii</taxon>
        <taxon>Neopterygii</taxon>
        <taxon>Teleostei</taxon>
        <taxon>Anguilliformes</taxon>
        <taxon>Anguillidae</taxon>
        <taxon>Anguilla</taxon>
    </lineage>
</organism>
<dbReference type="GO" id="GO:0006812">
    <property type="term" value="P:monoatomic cation transport"/>
    <property type="evidence" value="ECO:0007669"/>
    <property type="project" value="InterPro"/>
</dbReference>
<keyword evidence="5" id="KW-0166">Nematocyst</keyword>
<sequence length="66" mass="7419">MFSVPFDYSLYENYFALGLFETARACDSSLYDLMYNGEGTLQTAKATGTEISFRSETSPREEPCVP</sequence>
<dbReference type="GO" id="GO:0042151">
    <property type="term" value="C:nematocyst"/>
    <property type="evidence" value="ECO:0007669"/>
    <property type="project" value="UniProtKB-SubCell"/>
</dbReference>
<evidence type="ECO:0000256" key="4">
    <source>
        <dbReference type="ARBA" id="ARBA00023298"/>
    </source>
</evidence>
<dbReference type="EMBL" id="GBXM01069550">
    <property type="protein sequence ID" value="JAH39027.1"/>
    <property type="molecule type" value="Transcribed_RNA"/>
</dbReference>
<dbReference type="InterPro" id="IPR009104">
    <property type="entry name" value="Anemon_actinoporin-like"/>
</dbReference>
<keyword evidence="4" id="KW-1053">Target membrane</keyword>
<keyword evidence="4" id="KW-0472">Membrane</keyword>